<dbReference type="Gene3D" id="3.40.430.10">
    <property type="entry name" value="Dihydrofolate Reductase, subunit A"/>
    <property type="match status" value="1"/>
</dbReference>
<dbReference type="InterPro" id="IPR050765">
    <property type="entry name" value="Riboflavin_Biosynth_HTPR"/>
</dbReference>
<dbReference type="InterPro" id="IPR004794">
    <property type="entry name" value="Eubact_RibD"/>
</dbReference>
<comment type="catalytic activity">
    <reaction evidence="12 14">
        <text>5-amino-6-(5-phospho-D-ribitylamino)uracil + NADP(+) = 5-amino-6-(5-phospho-D-ribosylamino)uracil + NADPH + H(+)</text>
        <dbReference type="Rhea" id="RHEA:17845"/>
        <dbReference type="ChEBI" id="CHEBI:15378"/>
        <dbReference type="ChEBI" id="CHEBI:57783"/>
        <dbReference type="ChEBI" id="CHEBI:58349"/>
        <dbReference type="ChEBI" id="CHEBI:58421"/>
        <dbReference type="ChEBI" id="CHEBI:58453"/>
        <dbReference type="EC" id="1.1.1.193"/>
    </reaction>
</comment>
<keyword evidence="6 14" id="KW-0686">Riboflavin biosynthesis</keyword>
<evidence type="ECO:0000313" key="16">
    <source>
        <dbReference type="EMBL" id="UTI63118.1"/>
    </source>
</evidence>
<feature type="domain" description="CMP/dCMP-type deaminase" evidence="15">
    <location>
        <begin position="5"/>
        <end position="128"/>
    </location>
</feature>
<name>A0ABY5DPI4_9ACTN</name>
<dbReference type="GO" id="GO:0008703">
    <property type="term" value="F:5-amino-6-(5-phosphoribosylamino)uracil reductase activity"/>
    <property type="evidence" value="ECO:0007669"/>
    <property type="project" value="UniProtKB-EC"/>
</dbReference>
<evidence type="ECO:0000256" key="9">
    <source>
        <dbReference type="ARBA" id="ARBA00022857"/>
    </source>
</evidence>
<dbReference type="CDD" id="cd01284">
    <property type="entry name" value="Riboflavin_deaminase-reductase"/>
    <property type="match status" value="1"/>
</dbReference>
<dbReference type="NCBIfam" id="TIGR00227">
    <property type="entry name" value="ribD_Cterm"/>
    <property type="match status" value="1"/>
</dbReference>
<dbReference type="PANTHER" id="PTHR38011:SF7">
    <property type="entry name" value="2,5-DIAMINO-6-RIBOSYLAMINO-4(3H)-PYRIMIDINONE 5'-PHOSPHATE REDUCTASE"/>
    <property type="match status" value="1"/>
</dbReference>
<dbReference type="PIRSF" id="PIRSF006769">
    <property type="entry name" value="RibD"/>
    <property type="match status" value="1"/>
</dbReference>
<evidence type="ECO:0000256" key="3">
    <source>
        <dbReference type="ARBA" id="ARBA00004910"/>
    </source>
</evidence>
<evidence type="ECO:0000256" key="12">
    <source>
        <dbReference type="ARBA" id="ARBA00049861"/>
    </source>
</evidence>
<evidence type="ECO:0000256" key="10">
    <source>
        <dbReference type="ARBA" id="ARBA00023002"/>
    </source>
</evidence>
<sequence>MQRTDTDHEHLARAIELAQQGLGHVHPNPIVGAVVVRDGVVVGEGYHEVFGGPHAEVNAIAACGDADLRGATIYVSLEPCCHEGKTPPCTDAILRAGISRVVVASDDPTEKAAGRGLGILRDEGVTVDIAGGELAAQARLLNQAFRKHARTGRPWVLFKSAMTLDGKVATRTGDSKWISSAQSRELAHRWRSTVDAVVVGIGTALADDPQLTARIDGVTRQPRRVVFDSTARLPLDSRLVQMAPEVPLTVVVSRAAPRTATDGLEMAGADVIVATGEHEHARVRSALDQLGDRDLCSLLLEGGPRLAGAFLDAGEIDEIRLFLAPIVLGGRAARDPLEGEGSETISGALRALTLDCERSADDVLIKARLKEW</sequence>
<evidence type="ECO:0000256" key="6">
    <source>
        <dbReference type="ARBA" id="ARBA00022619"/>
    </source>
</evidence>
<keyword evidence="7 14" id="KW-0479">Metal-binding</keyword>
<dbReference type="EC" id="3.5.4.26" evidence="14"/>
<comment type="cofactor">
    <cofactor evidence="14">
        <name>Zn(2+)</name>
        <dbReference type="ChEBI" id="CHEBI:29105"/>
    </cofactor>
    <text evidence="14">Binds 1 zinc ion.</text>
</comment>
<evidence type="ECO:0000256" key="2">
    <source>
        <dbReference type="ARBA" id="ARBA00004882"/>
    </source>
</evidence>
<comment type="pathway">
    <text evidence="2 14">Cofactor biosynthesis; riboflavin biosynthesis; 5-amino-6-(D-ribitylamino)uracil from GTP: step 2/4.</text>
</comment>
<dbReference type="SUPFAM" id="SSF53597">
    <property type="entry name" value="Dihydrofolate reductase-like"/>
    <property type="match status" value="1"/>
</dbReference>
<reference evidence="16 17" key="1">
    <citation type="submission" date="2022-06" db="EMBL/GenBank/DDBJ databases">
        <title>Paraconexibacter antarcticus.</title>
        <authorList>
            <person name="Kim C.S."/>
        </authorList>
    </citation>
    <scope>NUCLEOTIDE SEQUENCE [LARGE SCALE GENOMIC DNA]</scope>
    <source>
        <strain evidence="16 17">02-257</strain>
    </source>
</reference>
<comment type="similarity">
    <text evidence="4 14">In the N-terminal section; belongs to the cytidine and deoxycytidylate deaminase family.</text>
</comment>
<keyword evidence="9 14" id="KW-0521">NADP</keyword>
<gene>
    <name evidence="16" type="primary">ribD</name>
    <name evidence="16" type="ORF">NBH00_17345</name>
</gene>
<dbReference type="Gene3D" id="3.40.140.10">
    <property type="entry name" value="Cytidine Deaminase, domain 2"/>
    <property type="match status" value="1"/>
</dbReference>
<dbReference type="InterPro" id="IPR002125">
    <property type="entry name" value="CMP_dCMP_dom"/>
</dbReference>
<evidence type="ECO:0000256" key="5">
    <source>
        <dbReference type="ARBA" id="ARBA00007417"/>
    </source>
</evidence>
<evidence type="ECO:0000256" key="7">
    <source>
        <dbReference type="ARBA" id="ARBA00022723"/>
    </source>
</evidence>
<accession>A0ABY5DPI4</accession>
<comment type="function">
    <text evidence="1 14">Converts 2,5-diamino-6-(ribosylamino)-4(3h)-pyrimidinone 5'-phosphate into 5-amino-6-(ribosylamino)-2,4(1h,3h)-pyrimidinedione 5'-phosphate.</text>
</comment>
<evidence type="ECO:0000313" key="17">
    <source>
        <dbReference type="Proteomes" id="UP001056035"/>
    </source>
</evidence>
<keyword evidence="10 14" id="KW-0560">Oxidoreductase</keyword>
<dbReference type="InterPro" id="IPR016192">
    <property type="entry name" value="APOBEC/CMP_deaminase_Zn-bd"/>
</dbReference>
<protein>
    <recommendedName>
        <fullName evidence="14">Riboflavin biosynthesis protein RibD</fullName>
    </recommendedName>
    <domain>
        <recommendedName>
            <fullName evidence="14">Diaminohydroxyphosphoribosylaminopyrimidine deaminase</fullName>
            <shortName evidence="14">DRAP deaminase</shortName>
            <ecNumber evidence="14">3.5.4.26</ecNumber>
        </recommendedName>
        <alternativeName>
            <fullName evidence="14">Riboflavin-specific deaminase</fullName>
        </alternativeName>
    </domain>
    <domain>
        <recommendedName>
            <fullName evidence="14">5-amino-6-(5-phosphoribosylamino)uracil reductase</fullName>
            <ecNumber evidence="14">1.1.1.193</ecNumber>
        </recommendedName>
        <alternativeName>
            <fullName evidence="14">HTP reductase</fullName>
        </alternativeName>
    </domain>
</protein>
<dbReference type="InterPro" id="IPR016193">
    <property type="entry name" value="Cytidine_deaminase-like"/>
</dbReference>
<comment type="similarity">
    <text evidence="5 14">In the C-terminal section; belongs to the HTP reductase family.</text>
</comment>
<proteinExistence type="inferred from homology"/>
<dbReference type="Proteomes" id="UP001056035">
    <property type="component" value="Chromosome"/>
</dbReference>
<evidence type="ECO:0000256" key="14">
    <source>
        <dbReference type="PIRNR" id="PIRNR006769"/>
    </source>
</evidence>
<organism evidence="16 17">
    <name type="scientific">Paraconexibacter antarcticus</name>
    <dbReference type="NCBI Taxonomy" id="2949664"/>
    <lineage>
        <taxon>Bacteria</taxon>
        <taxon>Bacillati</taxon>
        <taxon>Actinomycetota</taxon>
        <taxon>Thermoleophilia</taxon>
        <taxon>Solirubrobacterales</taxon>
        <taxon>Paraconexibacteraceae</taxon>
        <taxon>Paraconexibacter</taxon>
    </lineage>
</organism>
<dbReference type="Pfam" id="PF00383">
    <property type="entry name" value="dCMP_cyt_deam_1"/>
    <property type="match status" value="1"/>
</dbReference>
<comment type="pathway">
    <text evidence="3 14">Cofactor biosynthesis; riboflavin biosynthesis; 5-amino-6-(D-ribitylamino)uracil from GTP: step 3/4.</text>
</comment>
<keyword evidence="11" id="KW-0511">Multifunctional enzyme</keyword>
<dbReference type="SUPFAM" id="SSF53927">
    <property type="entry name" value="Cytidine deaminase-like"/>
    <property type="match status" value="1"/>
</dbReference>
<evidence type="ECO:0000256" key="1">
    <source>
        <dbReference type="ARBA" id="ARBA00002151"/>
    </source>
</evidence>
<dbReference type="InterPro" id="IPR024072">
    <property type="entry name" value="DHFR-like_dom_sf"/>
</dbReference>
<dbReference type="InterPro" id="IPR002734">
    <property type="entry name" value="RibDG_C"/>
</dbReference>
<dbReference type="InterPro" id="IPR011549">
    <property type="entry name" value="RibD_C"/>
</dbReference>
<evidence type="ECO:0000259" key="15">
    <source>
        <dbReference type="PROSITE" id="PS51747"/>
    </source>
</evidence>
<dbReference type="PANTHER" id="PTHR38011">
    <property type="entry name" value="DIHYDROFOLATE REDUCTASE FAMILY PROTEIN (AFU_ORTHOLOGUE AFUA_8G06820)"/>
    <property type="match status" value="1"/>
</dbReference>
<dbReference type="PROSITE" id="PS51747">
    <property type="entry name" value="CYT_DCMP_DEAMINASES_2"/>
    <property type="match status" value="1"/>
</dbReference>
<evidence type="ECO:0000256" key="13">
    <source>
        <dbReference type="ARBA" id="ARBA00049886"/>
    </source>
</evidence>
<evidence type="ECO:0000256" key="11">
    <source>
        <dbReference type="ARBA" id="ARBA00023268"/>
    </source>
</evidence>
<dbReference type="Pfam" id="PF01872">
    <property type="entry name" value="RibD_C"/>
    <property type="match status" value="1"/>
</dbReference>
<dbReference type="PROSITE" id="PS00903">
    <property type="entry name" value="CYT_DCMP_DEAMINASES_1"/>
    <property type="match status" value="1"/>
</dbReference>
<keyword evidence="14 16" id="KW-0378">Hydrolase</keyword>
<evidence type="ECO:0000256" key="8">
    <source>
        <dbReference type="ARBA" id="ARBA00022833"/>
    </source>
</evidence>
<dbReference type="GO" id="GO:0008835">
    <property type="term" value="F:diaminohydroxyphosphoribosylaminopyrimidine deaminase activity"/>
    <property type="evidence" value="ECO:0007669"/>
    <property type="project" value="UniProtKB-EC"/>
</dbReference>
<keyword evidence="17" id="KW-1185">Reference proteome</keyword>
<evidence type="ECO:0000256" key="4">
    <source>
        <dbReference type="ARBA" id="ARBA00005259"/>
    </source>
</evidence>
<dbReference type="NCBIfam" id="TIGR00326">
    <property type="entry name" value="eubact_ribD"/>
    <property type="match status" value="1"/>
</dbReference>
<dbReference type="EC" id="1.1.1.193" evidence="14"/>
<dbReference type="RefSeq" id="WP_254569852.1">
    <property type="nucleotide sequence ID" value="NZ_CP098502.1"/>
</dbReference>
<comment type="catalytic activity">
    <reaction evidence="13 14">
        <text>2,5-diamino-6-hydroxy-4-(5-phosphoribosylamino)-pyrimidine + H2O + H(+) = 5-amino-6-(5-phospho-D-ribosylamino)uracil + NH4(+)</text>
        <dbReference type="Rhea" id="RHEA:21868"/>
        <dbReference type="ChEBI" id="CHEBI:15377"/>
        <dbReference type="ChEBI" id="CHEBI:15378"/>
        <dbReference type="ChEBI" id="CHEBI:28938"/>
        <dbReference type="ChEBI" id="CHEBI:58453"/>
        <dbReference type="ChEBI" id="CHEBI:58614"/>
        <dbReference type="EC" id="3.5.4.26"/>
    </reaction>
</comment>
<keyword evidence="8 14" id="KW-0862">Zinc</keyword>
<dbReference type="EMBL" id="CP098502">
    <property type="protein sequence ID" value="UTI63118.1"/>
    <property type="molecule type" value="Genomic_DNA"/>
</dbReference>